<proteinExistence type="predicted"/>
<dbReference type="PANTHER" id="PTHR39338:SF5">
    <property type="entry name" value="BLR6139 PROTEIN"/>
    <property type="match status" value="1"/>
</dbReference>
<comment type="caution">
    <text evidence="1">The sequence shown here is derived from an EMBL/GenBank/DDBJ whole genome shotgun (WGS) entry which is preliminary data.</text>
</comment>
<evidence type="ECO:0000313" key="2">
    <source>
        <dbReference type="Proteomes" id="UP001596139"/>
    </source>
</evidence>
<sequence length="513" mass="56771">MQSSVHRFVRLLRLFGLRVSVSEAMDAMRGAAQPGVLDQRETLREALRMTLVKDRRDDEVFDELFTAYFSLLPVGGGDGGHGHSHEHDDLTDTGALESFTVSEEPSELPQQGHSHDKPADIRDYFDQRDLAQQYNLHQEANKIDMASMTDEIVLSKDRATGGADAAPSVQLETERLHGAGIPGQLATATGQRIDTELTVAQQDALFGWLDREADDDDADEEALAALRRQLTGVIGNLPELLKRHLERLAGMETVAQEAAQPVERARLDSVDEDERAQLEEALRRVGRSVRGALTSRRRVSPRGRVDAGRTMRRNMRYDGIPFRPVTTVRAEDKPRVVVLADVSLSVRATARFTLHLVHGLQSLFGQVRSFAFVDEPTEITELFTEHPLERALGLVFDGLQGGGLLDTDANSDYGKTFDLLLADHAAALGRRTSLIVLGDGRGNGNDPRTGAFEEITRRVRQTIWLTPEPRYSWGLGACDLPRYAEFCDRVQVVADLAGLQRTAHRMAAEATGR</sequence>
<organism evidence="1 2">
    <name type="scientific">Streptomyces ochraceiscleroticus</name>
    <dbReference type="NCBI Taxonomy" id="47761"/>
    <lineage>
        <taxon>Bacteria</taxon>
        <taxon>Bacillati</taxon>
        <taxon>Actinomycetota</taxon>
        <taxon>Actinomycetes</taxon>
        <taxon>Kitasatosporales</taxon>
        <taxon>Streptomycetaceae</taxon>
        <taxon>Streptomyces</taxon>
    </lineage>
</organism>
<dbReference type="Pfam" id="PF05762">
    <property type="entry name" value="VWA_CoxE"/>
    <property type="match status" value="1"/>
</dbReference>
<accession>A0ABW1MIV8</accession>
<dbReference type="InterPro" id="IPR008912">
    <property type="entry name" value="Uncharacterised_CoxE"/>
</dbReference>
<name>A0ABW1MIV8_9ACTN</name>
<gene>
    <name evidence="1" type="ORF">ACFP4F_12290</name>
</gene>
<keyword evidence="2" id="KW-1185">Reference proteome</keyword>
<dbReference type="RefSeq" id="WP_031053965.1">
    <property type="nucleotide sequence ID" value="NZ_JBHSPX010000004.1"/>
</dbReference>
<evidence type="ECO:0000313" key="1">
    <source>
        <dbReference type="EMBL" id="MFC6063326.1"/>
    </source>
</evidence>
<dbReference type="EMBL" id="JBHSPX010000004">
    <property type="protein sequence ID" value="MFC6063326.1"/>
    <property type="molecule type" value="Genomic_DNA"/>
</dbReference>
<reference evidence="2" key="1">
    <citation type="journal article" date="2019" name="Int. J. Syst. Evol. Microbiol.">
        <title>The Global Catalogue of Microorganisms (GCM) 10K type strain sequencing project: providing services to taxonomists for standard genome sequencing and annotation.</title>
        <authorList>
            <consortium name="The Broad Institute Genomics Platform"/>
            <consortium name="The Broad Institute Genome Sequencing Center for Infectious Disease"/>
            <person name="Wu L."/>
            <person name="Ma J."/>
        </authorList>
    </citation>
    <scope>NUCLEOTIDE SEQUENCE [LARGE SCALE GENOMIC DNA]</scope>
    <source>
        <strain evidence="2">CGMCC 1.15180</strain>
    </source>
</reference>
<dbReference type="Proteomes" id="UP001596139">
    <property type="component" value="Unassembled WGS sequence"/>
</dbReference>
<dbReference type="PANTHER" id="PTHR39338">
    <property type="entry name" value="BLL5662 PROTEIN-RELATED"/>
    <property type="match status" value="1"/>
</dbReference>
<protein>
    <submittedName>
        <fullName evidence="1">VWA domain-containing protein</fullName>
    </submittedName>
</protein>